<dbReference type="EMBL" id="CM056742">
    <property type="protein sequence ID" value="KAJ8677433.1"/>
    <property type="molecule type" value="Genomic_DNA"/>
</dbReference>
<gene>
    <name evidence="1" type="ORF">QAD02_013220</name>
</gene>
<dbReference type="Proteomes" id="UP001239111">
    <property type="component" value="Chromosome 2"/>
</dbReference>
<accession>A0ACC2P2V4</accession>
<evidence type="ECO:0000313" key="1">
    <source>
        <dbReference type="EMBL" id="KAJ8677433.1"/>
    </source>
</evidence>
<keyword evidence="2" id="KW-1185">Reference proteome</keyword>
<name>A0ACC2P2V4_9HYME</name>
<organism evidence="1 2">
    <name type="scientific">Eretmocerus hayati</name>
    <dbReference type="NCBI Taxonomy" id="131215"/>
    <lineage>
        <taxon>Eukaryota</taxon>
        <taxon>Metazoa</taxon>
        <taxon>Ecdysozoa</taxon>
        <taxon>Arthropoda</taxon>
        <taxon>Hexapoda</taxon>
        <taxon>Insecta</taxon>
        <taxon>Pterygota</taxon>
        <taxon>Neoptera</taxon>
        <taxon>Endopterygota</taxon>
        <taxon>Hymenoptera</taxon>
        <taxon>Apocrita</taxon>
        <taxon>Proctotrupomorpha</taxon>
        <taxon>Chalcidoidea</taxon>
        <taxon>Aphelinidae</taxon>
        <taxon>Aphelininae</taxon>
        <taxon>Eretmocerus</taxon>
    </lineage>
</organism>
<reference evidence="1" key="1">
    <citation type="submission" date="2023-04" db="EMBL/GenBank/DDBJ databases">
        <title>A chromosome-level genome assembly of the parasitoid wasp Eretmocerus hayati.</title>
        <authorList>
            <person name="Zhong Y."/>
            <person name="Liu S."/>
            <person name="Liu Y."/>
        </authorList>
    </citation>
    <scope>NUCLEOTIDE SEQUENCE</scope>
    <source>
        <strain evidence="1">ZJU_SS_LIU_2023</strain>
    </source>
</reference>
<sequence>MDNDGKPIDMVILFMQEFMHASPHGITKKLLLEQWFSDHTEFTRGRRAIDSLRQDNIADQVPGGLQKVAGNLNYLSSLKAKNFRLLPLYCGPLVPKDVVYDGEFKHFILVHAFWRILQSRDLITKFGSYTKVSCDLLNCIHL</sequence>
<protein>
    <submittedName>
        <fullName evidence="1">Uncharacterized protein</fullName>
    </submittedName>
</protein>
<comment type="caution">
    <text evidence="1">The sequence shown here is derived from an EMBL/GenBank/DDBJ whole genome shotgun (WGS) entry which is preliminary data.</text>
</comment>
<evidence type="ECO:0000313" key="2">
    <source>
        <dbReference type="Proteomes" id="UP001239111"/>
    </source>
</evidence>
<proteinExistence type="predicted"/>